<accession>A0A4Y9LJM9</accession>
<keyword evidence="3" id="KW-1185">Reference proteome</keyword>
<dbReference type="Proteomes" id="UP000297966">
    <property type="component" value="Unassembled WGS sequence"/>
</dbReference>
<feature type="compositionally biased region" description="Basic residues" evidence="1">
    <location>
        <begin position="418"/>
        <end position="428"/>
    </location>
</feature>
<dbReference type="OrthoDB" id="8096255at2"/>
<name>A0A4Y9LJM9_9BRAD</name>
<organism evidence="2 3">
    <name type="scientific">Bradyrhizobium niftali</name>
    <dbReference type="NCBI Taxonomy" id="2560055"/>
    <lineage>
        <taxon>Bacteria</taxon>
        <taxon>Pseudomonadati</taxon>
        <taxon>Pseudomonadota</taxon>
        <taxon>Alphaproteobacteria</taxon>
        <taxon>Hyphomicrobiales</taxon>
        <taxon>Nitrobacteraceae</taxon>
        <taxon>Bradyrhizobium</taxon>
    </lineage>
</organism>
<evidence type="ECO:0000256" key="1">
    <source>
        <dbReference type="SAM" id="MobiDB-lite"/>
    </source>
</evidence>
<evidence type="ECO:0000313" key="2">
    <source>
        <dbReference type="EMBL" id="TFV42193.1"/>
    </source>
</evidence>
<dbReference type="RefSeq" id="WP_135177968.1">
    <property type="nucleotide sequence ID" value="NZ_SPQT01000027.1"/>
</dbReference>
<proteinExistence type="predicted"/>
<reference evidence="2 3" key="1">
    <citation type="submission" date="2019-03" db="EMBL/GenBank/DDBJ databases">
        <title>Bradyrhizobium diversity isolated from nodules of Chamaecrista fasciculata.</title>
        <authorList>
            <person name="Klepa M.S."/>
            <person name="Urquiaga M.O."/>
            <person name="Hungria M."/>
            <person name="Delamuta J.R."/>
        </authorList>
    </citation>
    <scope>NUCLEOTIDE SEQUENCE [LARGE SCALE GENOMIC DNA]</scope>
    <source>
        <strain evidence="2 3">CNPSo 3448</strain>
    </source>
</reference>
<feature type="region of interest" description="Disordered" evidence="1">
    <location>
        <begin position="404"/>
        <end position="452"/>
    </location>
</feature>
<feature type="region of interest" description="Disordered" evidence="1">
    <location>
        <begin position="1"/>
        <end position="39"/>
    </location>
</feature>
<evidence type="ECO:0000313" key="3">
    <source>
        <dbReference type="Proteomes" id="UP000297966"/>
    </source>
</evidence>
<dbReference type="EMBL" id="SPQT01000027">
    <property type="protein sequence ID" value="TFV42193.1"/>
    <property type="molecule type" value="Genomic_DNA"/>
</dbReference>
<sequence length="749" mass="81023">MTGIGRPGEPHVGAAGADTTSVSSSAHSEPNVPAEGHRVFNSVVERMRLASEDRMAALASLPSGTGVAVPISSSGEGINAAKQNMDGLLEELDACHSAAMGAQSSSEAQELIDQVVKAGAAVLDYYASLSPDVARSILSEDQARRVRDRTLDAGNECNALAEPIIYALEQRREKAGKILERMRQSNAPPDQLIRAASSVAKHYLACTEWWEKKALRSERMQSVCAATASLPSATAEMRQTEQATLRLHTGWALNTRCVHLQSQVLLARVMIESHASTLDPAVRQILLGENGRARLLGTFMGDVVPAFLSTGDAVLHSKGQALDAEHCAVLEGVMERLSEFASALPNMVAELRHKGASPELPLDLLDQIVEGAWVTAHEVMRLLAVQPKTPAIIAAPTEAGLALPADAAGKDPAEGSPTRRKGKGKRRQAGGAGSSAAGQPEPQLARPEADTARTTKVIVLSDLGTKKLASAEEAHTRMSSSAREHLAIWQAPPSKETLTRLLARLDELLQFDLRSEQRAISQARHMKPEDADHVVDIVVERLQSQSAEIEACVAALDEPRRRGLLTPMQLPEVHDKIVRLKAMLSEVQGQAHALKARKASIEIDCMKTYAFPSQKYLERLQAAEELAPLESPRALKGEPGTLFEIKLQPRPLRNGTVNPMWVHIHTKRPVYAWQLTTLDDAEFAACHVKSNEQRGYNRLWQNARAATGHEDVVIHRGKLTPAFCKSLLGSAFSGYPGYPFAGTERGARS</sequence>
<gene>
    <name evidence="2" type="ORF">E4K65_34730</name>
</gene>
<evidence type="ECO:0008006" key="4">
    <source>
        <dbReference type="Google" id="ProtNLM"/>
    </source>
</evidence>
<protein>
    <recommendedName>
        <fullName evidence="4">Type III effector protein</fullName>
    </recommendedName>
</protein>
<dbReference type="AlphaFoldDB" id="A0A4Y9LJM9"/>
<comment type="caution">
    <text evidence="2">The sequence shown here is derived from an EMBL/GenBank/DDBJ whole genome shotgun (WGS) entry which is preliminary data.</text>
</comment>
<feature type="compositionally biased region" description="Polar residues" evidence="1">
    <location>
        <begin position="18"/>
        <end position="28"/>
    </location>
</feature>